<dbReference type="Gene3D" id="1.10.287.950">
    <property type="entry name" value="Methyl-accepting chemotaxis protein"/>
    <property type="match status" value="1"/>
</dbReference>
<dbReference type="OrthoDB" id="9815841at2"/>
<keyword evidence="3" id="KW-1185">Reference proteome</keyword>
<sequence>MKKTTKICLGSLAVLLSASATCIYATNNKIEFTDSVIAKQSGAVSTTSRESSDAEPEKDETVYALLDANGNTNKIIVSDWLKNAKALDTIYDISNLSDIVNVKGDETFSTDKNQVEWAANGADIYYQGTSEKALPIQMKVTYTLDGTEITPEELKGKSGNVSIRFDYKNTDKRTVETASGDNIDVYMPYMLATTTVLNTDKFINIEVSNGKIVSDGNKAVVFGTAFPGLQESLDLKKDDLDIPDYFEITADVTDFELSTTATVAINDVFSLLNLDSIDNIDDLNDSLVKLSDASNDLVKGTVDLYDGVCKLYDGAGTLSDGIAKLDTGAATLETGAGKLADGTKQLSTGVNTLYTNVKKFNSGLTTAKTGASSIASGCTDLSSAAKQFTTGTTTISTGLSSLATGMETASTGLSQTIAANKQVLAGLEAIYKENKSQDIYTMIATLKKTIETQEQISASLQDGNNGLKDGVTSLQGGVSKLADGAKSFETGIGTLSTGASSLSKGVSDLSAAGTKLETGTKDLYNASVKINTGASDLAAGSKTLASGIASLKTGSSDLLKGIGDLKTGSKDLKEGMNEFNETGIQKLVNTFDGDLKKLIDRLDVLKELAEKNETYSGVSDDMDGNVKFIYTTEEIE</sequence>
<keyword evidence="1" id="KW-0732">Signal</keyword>
<dbReference type="RefSeq" id="WP_092559932.1">
    <property type="nucleotide sequence ID" value="NZ_FOYZ01000004.1"/>
</dbReference>
<dbReference type="InterPro" id="IPR023908">
    <property type="entry name" value="xxxLxxG_rpt"/>
</dbReference>
<feature type="signal peptide" evidence="1">
    <location>
        <begin position="1"/>
        <end position="25"/>
    </location>
</feature>
<dbReference type="STRING" id="37658.SAMN05661086_01357"/>
<organism evidence="2 3">
    <name type="scientific">Anaeromicropila populeti</name>
    <dbReference type="NCBI Taxonomy" id="37658"/>
    <lineage>
        <taxon>Bacteria</taxon>
        <taxon>Bacillati</taxon>
        <taxon>Bacillota</taxon>
        <taxon>Clostridia</taxon>
        <taxon>Lachnospirales</taxon>
        <taxon>Lachnospiraceae</taxon>
        <taxon>Anaeromicropila</taxon>
    </lineage>
</organism>
<dbReference type="EMBL" id="FOYZ01000004">
    <property type="protein sequence ID" value="SFR72862.1"/>
    <property type="molecule type" value="Genomic_DNA"/>
</dbReference>
<evidence type="ECO:0000256" key="1">
    <source>
        <dbReference type="SAM" id="SignalP"/>
    </source>
</evidence>
<dbReference type="Proteomes" id="UP000199659">
    <property type="component" value="Unassembled WGS sequence"/>
</dbReference>
<name>A0A1I6J1H9_9FIRM</name>
<evidence type="ECO:0000313" key="3">
    <source>
        <dbReference type="Proteomes" id="UP000199659"/>
    </source>
</evidence>
<proteinExistence type="predicted"/>
<feature type="chain" id="PRO_5011751300" evidence="1">
    <location>
        <begin position="26"/>
        <end position="636"/>
    </location>
</feature>
<dbReference type="SUPFAM" id="SSF58104">
    <property type="entry name" value="Methyl-accepting chemotaxis protein (MCP) signaling domain"/>
    <property type="match status" value="1"/>
</dbReference>
<gene>
    <name evidence="2" type="ORF">SAMN05661086_01357</name>
</gene>
<evidence type="ECO:0000313" key="2">
    <source>
        <dbReference type="EMBL" id="SFR72862.1"/>
    </source>
</evidence>
<dbReference type="AlphaFoldDB" id="A0A1I6J1H9"/>
<protein>
    <submittedName>
        <fullName evidence="2">Putative membrane protein</fullName>
    </submittedName>
</protein>
<accession>A0A1I6J1H9</accession>
<dbReference type="NCBIfam" id="TIGR03057">
    <property type="entry name" value="xxxLxxG_by_4"/>
    <property type="match status" value="2"/>
</dbReference>
<reference evidence="2 3" key="1">
    <citation type="submission" date="2016-10" db="EMBL/GenBank/DDBJ databases">
        <authorList>
            <person name="de Groot N.N."/>
        </authorList>
    </citation>
    <scope>NUCLEOTIDE SEQUENCE [LARGE SCALE GENOMIC DNA]</scope>
    <source>
        <strain evidence="2 3">743A</strain>
    </source>
</reference>